<reference evidence="10 11" key="1">
    <citation type="submission" date="2017-09" db="EMBL/GenBank/DDBJ databases">
        <authorList>
            <person name="Ehlers B."/>
            <person name="Leendertz F.H."/>
        </authorList>
    </citation>
    <scope>NUCLEOTIDE SEQUENCE [LARGE SCALE GENOMIC DNA]</scope>
    <source>
        <strain evidence="10 11">CGMCC 1.05381</strain>
    </source>
</reference>
<keyword evidence="3 7" id="KW-0378">Hydrolase</keyword>
<feature type="active site" description="Proton acceptor" evidence="5">
    <location>
        <position position="35"/>
    </location>
</feature>
<sequence length="467" mass="50147">MAFAAALPSSGLFDAMPASAAAFPLNNALINQRADPHIMKHSNGMYYFTASVPAYDGLIVRGASTIAGLATATERTVWTRTPGEMGGHIWAPELHYFNNTWYMYFAAGTSSDVFRVRPYVLVANGQDPLTASWSVLGRIFTAFDSFSLDATTFSHNGTRYLVWAQNEAAVGPGTNLYISAMSGPTTLTGPQARIAVPTYAWEKVGYTVNEGPAVIIRNDRVFIAFSASATDSNYCLGLLTANATANLLSPASWVKTPTPVFTSNTATSQYGPGHNSFTVSEDGTSDLNVFHSRNYRDITGDPLYDPNRNTRVQKLYWNADGTPNFGIPVANGALPVRLTSFNFPDRVVRHFDFQARLDANVTTLADSQFTLAAGLAGGSSVSLESANFPGRYLVDRGTSVRVEASDGTAAFARLASFTRRAGLASSSAASFESIANPGRYLRHSSYVMYVQTVAAGTGFSDATFVLD</sequence>
<keyword evidence="11" id="KW-1185">Reference proteome</keyword>
<dbReference type="Pfam" id="PF05270">
    <property type="entry name" value="AbfB"/>
    <property type="match status" value="1"/>
</dbReference>
<feature type="signal peptide" evidence="8">
    <location>
        <begin position="1"/>
        <end position="20"/>
    </location>
</feature>
<feature type="site" description="Important for catalytic activity, responsible for pKa modulation of the active site Glu and correct orientation of both the proton donor and substrate" evidence="6">
    <location>
        <position position="149"/>
    </location>
</feature>
<evidence type="ECO:0000313" key="11">
    <source>
        <dbReference type="Proteomes" id="UP000219440"/>
    </source>
</evidence>
<dbReference type="PANTHER" id="PTHR43817">
    <property type="entry name" value="GLYCOSYL HYDROLASE"/>
    <property type="match status" value="1"/>
</dbReference>
<evidence type="ECO:0000256" key="5">
    <source>
        <dbReference type="PIRSR" id="PIRSR606710-1"/>
    </source>
</evidence>
<dbReference type="SUPFAM" id="SSF75005">
    <property type="entry name" value="Arabinanase/levansucrase/invertase"/>
    <property type="match status" value="1"/>
</dbReference>
<evidence type="ECO:0000256" key="2">
    <source>
        <dbReference type="ARBA" id="ARBA00022729"/>
    </source>
</evidence>
<proteinExistence type="inferred from homology"/>
<keyword evidence="2 8" id="KW-0732">Signal</keyword>
<name>A0A2C9A3F1_9MICO</name>
<evidence type="ECO:0000256" key="8">
    <source>
        <dbReference type="SAM" id="SignalP"/>
    </source>
</evidence>
<dbReference type="InterPro" id="IPR006710">
    <property type="entry name" value="Glyco_hydro_43"/>
</dbReference>
<dbReference type="SUPFAM" id="SSF110221">
    <property type="entry name" value="AbfB domain"/>
    <property type="match status" value="1"/>
</dbReference>
<feature type="domain" description="Alpha-L-arabinofuranosidase B arabinose-binding" evidence="9">
    <location>
        <begin position="336"/>
        <end position="465"/>
    </location>
</feature>
<evidence type="ECO:0000256" key="1">
    <source>
        <dbReference type="ARBA" id="ARBA00009865"/>
    </source>
</evidence>
<evidence type="ECO:0000256" key="7">
    <source>
        <dbReference type="RuleBase" id="RU361187"/>
    </source>
</evidence>
<dbReference type="GO" id="GO:0046556">
    <property type="term" value="F:alpha-L-arabinofuranosidase activity"/>
    <property type="evidence" value="ECO:0007669"/>
    <property type="project" value="InterPro"/>
</dbReference>
<dbReference type="Pfam" id="PF04616">
    <property type="entry name" value="Glyco_hydro_43"/>
    <property type="match status" value="1"/>
</dbReference>
<evidence type="ECO:0000259" key="9">
    <source>
        <dbReference type="Pfam" id="PF05270"/>
    </source>
</evidence>
<gene>
    <name evidence="10" type="ORF">SAMN06296378_2917</name>
</gene>
<dbReference type="InterPro" id="IPR007934">
    <property type="entry name" value="AbfB_ABD"/>
</dbReference>
<evidence type="ECO:0000256" key="4">
    <source>
        <dbReference type="ARBA" id="ARBA00023295"/>
    </source>
</evidence>
<dbReference type="GO" id="GO:0046373">
    <property type="term" value="P:L-arabinose metabolic process"/>
    <property type="evidence" value="ECO:0007669"/>
    <property type="project" value="InterPro"/>
</dbReference>
<dbReference type="PANTHER" id="PTHR43817:SF1">
    <property type="entry name" value="HYDROLASE, FAMILY 43, PUTATIVE (AFU_ORTHOLOGUE AFUA_3G01660)-RELATED"/>
    <property type="match status" value="1"/>
</dbReference>
<dbReference type="InterPro" id="IPR036195">
    <property type="entry name" value="AbfB_ABD_sf"/>
</dbReference>
<accession>A0A2C9A3F1</accession>
<keyword evidence="4 7" id="KW-0326">Glycosidase</keyword>
<protein>
    <submittedName>
        <fullName evidence="10">Beta-xylosidase, GH43 family</fullName>
    </submittedName>
</protein>
<organism evidence="10 11">
    <name type="scientific">Salinibacterium xinjiangense</name>
    <dbReference type="NCBI Taxonomy" id="386302"/>
    <lineage>
        <taxon>Bacteria</taxon>
        <taxon>Bacillati</taxon>
        <taxon>Actinomycetota</taxon>
        <taxon>Actinomycetes</taxon>
        <taxon>Micrococcales</taxon>
        <taxon>Microbacteriaceae</taxon>
        <taxon>Salinibacterium</taxon>
    </lineage>
</organism>
<comment type="similarity">
    <text evidence="1 7">Belongs to the glycosyl hydrolase 43 family.</text>
</comment>
<feature type="chain" id="PRO_5012812941" evidence="8">
    <location>
        <begin position="21"/>
        <end position="467"/>
    </location>
</feature>
<dbReference type="EMBL" id="OCST01000006">
    <property type="protein sequence ID" value="SOE74004.1"/>
    <property type="molecule type" value="Genomic_DNA"/>
</dbReference>
<evidence type="ECO:0000256" key="6">
    <source>
        <dbReference type="PIRSR" id="PIRSR606710-2"/>
    </source>
</evidence>
<dbReference type="InterPro" id="IPR023296">
    <property type="entry name" value="Glyco_hydro_beta-prop_sf"/>
</dbReference>
<evidence type="ECO:0000313" key="10">
    <source>
        <dbReference type="EMBL" id="SOE74004.1"/>
    </source>
</evidence>
<feature type="active site" description="Proton donor" evidence="5">
    <location>
        <position position="210"/>
    </location>
</feature>
<dbReference type="Proteomes" id="UP000219440">
    <property type="component" value="Unassembled WGS sequence"/>
</dbReference>
<dbReference type="Gene3D" id="2.80.10.50">
    <property type="match status" value="1"/>
</dbReference>
<dbReference type="AlphaFoldDB" id="A0A2C9A3F1"/>
<evidence type="ECO:0000256" key="3">
    <source>
        <dbReference type="ARBA" id="ARBA00022801"/>
    </source>
</evidence>
<dbReference type="Gene3D" id="2.115.10.20">
    <property type="entry name" value="Glycosyl hydrolase domain, family 43"/>
    <property type="match status" value="1"/>
</dbReference>